<dbReference type="InterPro" id="IPR006544">
    <property type="entry name" value="P-type_TPase_V"/>
</dbReference>
<name>A0A5J4UFS0_9EUKA</name>
<keyword evidence="6" id="KW-0460">Magnesium</keyword>
<evidence type="ECO:0000256" key="1">
    <source>
        <dbReference type="ARBA" id="ARBA00004141"/>
    </source>
</evidence>
<protein>
    <submittedName>
        <fullName evidence="8">Uncharacterized protein</fullName>
    </submittedName>
</protein>
<evidence type="ECO:0000256" key="5">
    <source>
        <dbReference type="ARBA" id="ARBA00022840"/>
    </source>
</evidence>
<keyword evidence="5" id="KW-0067">ATP-binding</keyword>
<dbReference type="Proteomes" id="UP000324800">
    <property type="component" value="Unassembled WGS sequence"/>
</dbReference>
<dbReference type="GO" id="GO:0140358">
    <property type="term" value="F:P-type transmembrane transporter activity"/>
    <property type="evidence" value="ECO:0007669"/>
    <property type="project" value="InterPro"/>
</dbReference>
<dbReference type="PANTHER" id="PTHR45630">
    <property type="entry name" value="CATION-TRANSPORTING ATPASE-RELATED"/>
    <property type="match status" value="1"/>
</dbReference>
<organism evidence="8 9">
    <name type="scientific">Streblomastix strix</name>
    <dbReference type="NCBI Taxonomy" id="222440"/>
    <lineage>
        <taxon>Eukaryota</taxon>
        <taxon>Metamonada</taxon>
        <taxon>Preaxostyla</taxon>
        <taxon>Oxymonadida</taxon>
        <taxon>Streblomastigidae</taxon>
        <taxon>Streblomastix</taxon>
    </lineage>
</organism>
<gene>
    <name evidence="8" type="ORF">EZS28_035449</name>
</gene>
<evidence type="ECO:0000256" key="6">
    <source>
        <dbReference type="ARBA" id="ARBA00022842"/>
    </source>
</evidence>
<dbReference type="PANTHER" id="PTHR45630:SF8">
    <property type="entry name" value="CATION-TRANSPORTING ATPASE"/>
    <property type="match status" value="1"/>
</dbReference>
<proteinExistence type="predicted"/>
<dbReference type="InterPro" id="IPR023298">
    <property type="entry name" value="ATPase_P-typ_TM_dom_sf"/>
</dbReference>
<reference evidence="8 9" key="1">
    <citation type="submission" date="2019-03" db="EMBL/GenBank/DDBJ databases">
        <title>Single cell metagenomics reveals metabolic interactions within the superorganism composed of flagellate Streblomastix strix and complex community of Bacteroidetes bacteria on its surface.</title>
        <authorList>
            <person name="Treitli S.C."/>
            <person name="Kolisko M."/>
            <person name="Husnik F."/>
            <person name="Keeling P."/>
            <person name="Hampl V."/>
        </authorList>
    </citation>
    <scope>NUCLEOTIDE SEQUENCE [LARGE SCALE GENOMIC DNA]</scope>
    <source>
        <strain evidence="8">ST1C</strain>
    </source>
</reference>
<dbReference type="GO" id="GO:0019829">
    <property type="term" value="F:ATPase-coupled monoatomic cation transmembrane transporter activity"/>
    <property type="evidence" value="ECO:0007669"/>
    <property type="project" value="TreeGrafter"/>
</dbReference>
<evidence type="ECO:0000256" key="2">
    <source>
        <dbReference type="ARBA" id="ARBA00022553"/>
    </source>
</evidence>
<dbReference type="OrthoDB" id="48943at2759"/>
<sequence>MQSIYGESVDQIILRALDLITIAVPQTFPSIMSSGMSYALSRLKRRKIYRIASQRINVAGKVQITSFDKTDTLTEQVYGDRFVVLKEFRDVRRRIINEQNQSMKDETKPFSDSQVQYCETFGVNVRSGATTQTGSETANISSKFSMSKQELITVTEFAALRRTLDEVLRVGDWGFGWNYRDWKLNVETVIQIYAPKLELQFKA</sequence>
<keyword evidence="3" id="KW-0479">Metal-binding</keyword>
<dbReference type="GO" id="GO:0016020">
    <property type="term" value="C:membrane"/>
    <property type="evidence" value="ECO:0007669"/>
    <property type="project" value="UniProtKB-SubCell"/>
</dbReference>
<keyword evidence="7" id="KW-1278">Translocase</keyword>
<evidence type="ECO:0000256" key="4">
    <source>
        <dbReference type="ARBA" id="ARBA00022741"/>
    </source>
</evidence>
<evidence type="ECO:0000256" key="3">
    <source>
        <dbReference type="ARBA" id="ARBA00022723"/>
    </source>
</evidence>
<comment type="subcellular location">
    <subcellularLocation>
        <location evidence="1">Membrane</location>
        <topology evidence="1">Multi-pass membrane protein</topology>
    </subcellularLocation>
</comment>
<evidence type="ECO:0000256" key="7">
    <source>
        <dbReference type="ARBA" id="ARBA00022967"/>
    </source>
</evidence>
<dbReference type="EMBL" id="SNRW01016775">
    <property type="protein sequence ID" value="KAA6369023.1"/>
    <property type="molecule type" value="Genomic_DNA"/>
</dbReference>
<dbReference type="GO" id="GO:0046872">
    <property type="term" value="F:metal ion binding"/>
    <property type="evidence" value="ECO:0007669"/>
    <property type="project" value="UniProtKB-KW"/>
</dbReference>
<keyword evidence="4" id="KW-0547">Nucleotide-binding</keyword>
<evidence type="ECO:0000313" key="9">
    <source>
        <dbReference type="Proteomes" id="UP000324800"/>
    </source>
</evidence>
<accession>A0A5J4UFS0</accession>
<dbReference type="SUPFAM" id="SSF81665">
    <property type="entry name" value="Calcium ATPase, transmembrane domain M"/>
    <property type="match status" value="1"/>
</dbReference>
<evidence type="ECO:0000313" key="8">
    <source>
        <dbReference type="EMBL" id="KAA6369023.1"/>
    </source>
</evidence>
<comment type="caution">
    <text evidence="8">The sequence shown here is derived from an EMBL/GenBank/DDBJ whole genome shotgun (WGS) entry which is preliminary data.</text>
</comment>
<dbReference type="GO" id="GO:0005524">
    <property type="term" value="F:ATP binding"/>
    <property type="evidence" value="ECO:0007669"/>
    <property type="project" value="UniProtKB-KW"/>
</dbReference>
<keyword evidence="2" id="KW-0597">Phosphoprotein</keyword>
<dbReference type="AlphaFoldDB" id="A0A5J4UFS0"/>